<dbReference type="AlphaFoldDB" id="A0A1Q9DP45"/>
<organism evidence="2 3">
    <name type="scientific">Symbiodinium microadriaticum</name>
    <name type="common">Dinoflagellate</name>
    <name type="synonym">Zooxanthella microadriatica</name>
    <dbReference type="NCBI Taxonomy" id="2951"/>
    <lineage>
        <taxon>Eukaryota</taxon>
        <taxon>Sar</taxon>
        <taxon>Alveolata</taxon>
        <taxon>Dinophyceae</taxon>
        <taxon>Suessiales</taxon>
        <taxon>Symbiodiniaceae</taxon>
        <taxon>Symbiodinium</taxon>
    </lineage>
</organism>
<comment type="caution">
    <text evidence="2">The sequence shown here is derived from an EMBL/GenBank/DDBJ whole genome shotgun (WGS) entry which is preliminary data.</text>
</comment>
<sequence length="215" mass="23152">MESPTCPAAPDDASEKPALDIDFRLLGSAGPYVVAEIRLCTVLGVALGLRQRSLAMKKSRNCTNLTPTLLAKGGGDCALRCPCSPAHPWDICLYVDEVSPGNQLKPSNERKLQVLYLSIGGPGSEQRRLVVRADCISNNGCGFVLGLGGGIFYDHGVVPTWFLQKFESRRAFIYMLEIFAQVVAHTYLPGAVTAFTDNTTGQAAMSRGYGKDPQP</sequence>
<keyword evidence="1" id="KW-0472">Membrane</keyword>
<evidence type="ECO:0000313" key="2">
    <source>
        <dbReference type="EMBL" id="OLP96943.1"/>
    </source>
</evidence>
<keyword evidence="3" id="KW-1185">Reference proteome</keyword>
<feature type="transmembrane region" description="Helical" evidence="1">
    <location>
        <begin position="29"/>
        <end position="49"/>
    </location>
</feature>
<proteinExistence type="predicted"/>
<gene>
    <name evidence="2" type="ORF">AK812_SmicGene20786</name>
</gene>
<dbReference type="Proteomes" id="UP000186817">
    <property type="component" value="Unassembled WGS sequence"/>
</dbReference>
<evidence type="ECO:0000256" key="1">
    <source>
        <dbReference type="SAM" id="Phobius"/>
    </source>
</evidence>
<accession>A0A1Q9DP45</accession>
<dbReference type="EMBL" id="LSRX01000451">
    <property type="protein sequence ID" value="OLP96943.1"/>
    <property type="molecule type" value="Genomic_DNA"/>
</dbReference>
<keyword evidence="1" id="KW-1133">Transmembrane helix</keyword>
<dbReference type="OrthoDB" id="440199at2759"/>
<evidence type="ECO:0000313" key="3">
    <source>
        <dbReference type="Proteomes" id="UP000186817"/>
    </source>
</evidence>
<protein>
    <submittedName>
        <fullName evidence="2">Uncharacterized protein</fullName>
    </submittedName>
</protein>
<keyword evidence="1" id="KW-0812">Transmembrane</keyword>
<reference evidence="2 3" key="1">
    <citation type="submission" date="2016-02" db="EMBL/GenBank/DDBJ databases">
        <title>Genome analysis of coral dinoflagellate symbionts highlights evolutionary adaptations to a symbiotic lifestyle.</title>
        <authorList>
            <person name="Aranda M."/>
            <person name="Li Y."/>
            <person name="Liew Y.J."/>
            <person name="Baumgarten S."/>
            <person name="Simakov O."/>
            <person name="Wilson M."/>
            <person name="Piel J."/>
            <person name="Ashoor H."/>
            <person name="Bougouffa S."/>
            <person name="Bajic V.B."/>
            <person name="Ryu T."/>
            <person name="Ravasi T."/>
            <person name="Bayer T."/>
            <person name="Micklem G."/>
            <person name="Kim H."/>
            <person name="Bhak J."/>
            <person name="Lajeunesse T.C."/>
            <person name="Voolstra C.R."/>
        </authorList>
    </citation>
    <scope>NUCLEOTIDE SEQUENCE [LARGE SCALE GENOMIC DNA]</scope>
    <source>
        <strain evidence="2 3">CCMP2467</strain>
    </source>
</reference>
<name>A0A1Q9DP45_SYMMI</name>